<evidence type="ECO:0000256" key="1">
    <source>
        <dbReference type="ARBA" id="ARBA00004196"/>
    </source>
</evidence>
<dbReference type="EMBL" id="DVFZ01000019">
    <property type="protein sequence ID" value="HIQ81825.1"/>
    <property type="molecule type" value="Genomic_DNA"/>
</dbReference>
<protein>
    <submittedName>
        <fullName evidence="5">HlyD family efflux transporter periplasmic adaptor subunit</fullName>
    </submittedName>
</protein>
<feature type="signal peptide" evidence="3">
    <location>
        <begin position="1"/>
        <end position="22"/>
    </location>
</feature>
<dbReference type="Gene3D" id="2.40.30.170">
    <property type="match status" value="1"/>
</dbReference>
<reference evidence="5" key="2">
    <citation type="journal article" date="2021" name="PeerJ">
        <title>Extensive microbial diversity within the chicken gut microbiome revealed by metagenomics and culture.</title>
        <authorList>
            <person name="Gilroy R."/>
            <person name="Ravi A."/>
            <person name="Getino M."/>
            <person name="Pursley I."/>
            <person name="Horton D.L."/>
            <person name="Alikhan N.F."/>
            <person name="Baker D."/>
            <person name="Gharbi K."/>
            <person name="Hall N."/>
            <person name="Watson M."/>
            <person name="Adriaenssens E.M."/>
            <person name="Foster-Nyarko E."/>
            <person name="Jarju S."/>
            <person name="Secka A."/>
            <person name="Antonio M."/>
            <person name="Oren A."/>
            <person name="Chaudhuri R.R."/>
            <person name="La Ragione R."/>
            <person name="Hildebrand F."/>
            <person name="Pallen M.J."/>
        </authorList>
    </citation>
    <scope>NUCLEOTIDE SEQUENCE</scope>
    <source>
        <strain evidence="5">ChiSjej6B24-2974</strain>
    </source>
</reference>
<dbReference type="CDD" id="cd06850">
    <property type="entry name" value="biotinyl_domain"/>
    <property type="match status" value="1"/>
</dbReference>
<evidence type="ECO:0000256" key="2">
    <source>
        <dbReference type="ARBA" id="ARBA00023054"/>
    </source>
</evidence>
<dbReference type="InterPro" id="IPR050465">
    <property type="entry name" value="UPF0194_transport"/>
</dbReference>
<name>A0A9D0ZJS8_9FIRM</name>
<evidence type="ECO:0000313" key="6">
    <source>
        <dbReference type="Proteomes" id="UP000824260"/>
    </source>
</evidence>
<organism evidence="5 6">
    <name type="scientific">Candidatus Pullichristensenella stercorigallinarum</name>
    <dbReference type="NCBI Taxonomy" id="2840909"/>
    <lineage>
        <taxon>Bacteria</taxon>
        <taxon>Bacillati</taxon>
        <taxon>Bacillota</taxon>
        <taxon>Clostridia</taxon>
        <taxon>Candidatus Pullichristensenella</taxon>
    </lineage>
</organism>
<dbReference type="SUPFAM" id="SSF51230">
    <property type="entry name" value="Single hybrid motif"/>
    <property type="match status" value="2"/>
</dbReference>
<gene>
    <name evidence="5" type="ORF">IAA52_01845</name>
</gene>
<feature type="domain" description="Lipoyl-binding" evidence="4">
    <location>
        <begin position="44"/>
        <end position="91"/>
    </location>
</feature>
<keyword evidence="2" id="KW-0175">Coiled coil</keyword>
<accession>A0A9D0ZJS8</accession>
<feature type="chain" id="PRO_5038723295" evidence="3">
    <location>
        <begin position="23"/>
        <end position="378"/>
    </location>
</feature>
<sequence>MKKLLTLLLTLLLCLAPSVALADTSFDGSVVSTGASAITAPFGGVVASLSVQAGDRVEVGDVVATIETTKVYASTSGTVTGLFIQTGDNVENVSTRYGAALYIAPENKYSISADIEKAYNDSANKYVNIGETVYISCTSDGAHTAVGEIVAAEGTTYTVETTSGELMMEETVNIYRSPEYTSSSRIGRGTVSRTAEIAVTGTGSVVALHVSDGDPVERGQLLFETVTGDLDGLYATGNEIVSEISGVVASVSVSAGGTVSKGDTILSIYPDDSLEIEIDVEEYDLGAIAVGDDVRVSFNWDEDGAHDTEGNVRMISYLSNASTSAAGEETSTSSSDAVYKGYVSFTPDESVRLGMTVIVTVPDAEEATATEEAAETTE</sequence>
<dbReference type="GO" id="GO:0030313">
    <property type="term" value="C:cell envelope"/>
    <property type="evidence" value="ECO:0007669"/>
    <property type="project" value="UniProtKB-SubCell"/>
</dbReference>
<evidence type="ECO:0000256" key="3">
    <source>
        <dbReference type="SAM" id="SignalP"/>
    </source>
</evidence>
<dbReference type="InterPro" id="IPR011053">
    <property type="entry name" value="Single_hybrid_motif"/>
</dbReference>
<comment type="caution">
    <text evidence="5">The sequence shown here is derived from an EMBL/GenBank/DDBJ whole genome shotgun (WGS) entry which is preliminary data.</text>
</comment>
<keyword evidence="3" id="KW-0732">Signal</keyword>
<dbReference type="Proteomes" id="UP000824260">
    <property type="component" value="Unassembled WGS sequence"/>
</dbReference>
<proteinExistence type="predicted"/>
<evidence type="ECO:0000313" key="5">
    <source>
        <dbReference type="EMBL" id="HIQ81825.1"/>
    </source>
</evidence>
<comment type="subcellular location">
    <subcellularLocation>
        <location evidence="1">Cell envelope</location>
    </subcellularLocation>
</comment>
<dbReference type="PRINTS" id="PR01490">
    <property type="entry name" value="RTXTOXIND"/>
</dbReference>
<reference evidence="5" key="1">
    <citation type="submission" date="2020-10" db="EMBL/GenBank/DDBJ databases">
        <authorList>
            <person name="Gilroy R."/>
        </authorList>
    </citation>
    <scope>NUCLEOTIDE SEQUENCE</scope>
    <source>
        <strain evidence="5">ChiSjej6B24-2974</strain>
    </source>
</reference>
<evidence type="ECO:0000259" key="4">
    <source>
        <dbReference type="Pfam" id="PF00364"/>
    </source>
</evidence>
<dbReference type="Pfam" id="PF00364">
    <property type="entry name" value="Biotin_lipoyl"/>
    <property type="match status" value="1"/>
</dbReference>
<dbReference type="InterPro" id="IPR000089">
    <property type="entry name" value="Biotin_lipoyl"/>
</dbReference>
<dbReference type="Gene3D" id="2.40.50.100">
    <property type="match status" value="2"/>
</dbReference>
<dbReference type="PANTHER" id="PTHR32347">
    <property type="entry name" value="EFFLUX SYSTEM COMPONENT YKNX-RELATED"/>
    <property type="match status" value="1"/>
</dbReference>
<dbReference type="AlphaFoldDB" id="A0A9D0ZJS8"/>